<dbReference type="Gene3D" id="1.25.40.10">
    <property type="entry name" value="Tetratricopeptide repeat domain"/>
    <property type="match status" value="3"/>
</dbReference>
<feature type="signal peptide" evidence="2">
    <location>
        <begin position="1"/>
        <end position="20"/>
    </location>
</feature>
<keyword evidence="1" id="KW-0802">TPR repeat</keyword>
<name>A0ABW3J1G8_9FLAO</name>
<organism evidence="3 4">
    <name type="scientific">Flavobacterium myungsuense</name>
    <dbReference type="NCBI Taxonomy" id="651823"/>
    <lineage>
        <taxon>Bacteria</taxon>
        <taxon>Pseudomonadati</taxon>
        <taxon>Bacteroidota</taxon>
        <taxon>Flavobacteriia</taxon>
        <taxon>Flavobacteriales</taxon>
        <taxon>Flavobacteriaceae</taxon>
        <taxon>Flavobacterium</taxon>
    </lineage>
</organism>
<dbReference type="SUPFAM" id="SSF48452">
    <property type="entry name" value="TPR-like"/>
    <property type="match status" value="2"/>
</dbReference>
<keyword evidence="2" id="KW-0732">Signal</keyword>
<dbReference type="SMART" id="SM00028">
    <property type="entry name" value="TPR"/>
    <property type="match status" value="6"/>
</dbReference>
<comment type="caution">
    <text evidence="3">The sequence shown here is derived from an EMBL/GenBank/DDBJ whole genome shotgun (WGS) entry which is preliminary data.</text>
</comment>
<keyword evidence="4" id="KW-1185">Reference proteome</keyword>
<feature type="chain" id="PRO_5045339477" description="Tetratricopeptide repeat protein" evidence="2">
    <location>
        <begin position="21"/>
        <end position="554"/>
    </location>
</feature>
<dbReference type="InterPro" id="IPR019734">
    <property type="entry name" value="TPR_rpt"/>
</dbReference>
<dbReference type="EMBL" id="JBHTIZ010000020">
    <property type="protein sequence ID" value="MFD0984282.1"/>
    <property type="molecule type" value="Genomic_DNA"/>
</dbReference>
<evidence type="ECO:0000256" key="1">
    <source>
        <dbReference type="PROSITE-ProRule" id="PRU00339"/>
    </source>
</evidence>
<proteinExistence type="predicted"/>
<feature type="repeat" description="TPR" evidence="1">
    <location>
        <begin position="192"/>
        <end position="225"/>
    </location>
</feature>
<protein>
    <recommendedName>
        <fullName evidence="5">Tetratricopeptide repeat protein</fullName>
    </recommendedName>
</protein>
<evidence type="ECO:0000313" key="3">
    <source>
        <dbReference type="EMBL" id="MFD0984282.1"/>
    </source>
</evidence>
<sequence>MNTFKIFSFLVLATISVTNAQDIESAKKSIDAEQYEKAKTILKSIIQAKPGNGKATFLLGNIYLKQNIEDSAKIYFQKGLAASEGAKLNYIGLGQIDLDNDNTSAAQANFALATKDIKKKDIEEYIYIAKAYMNANKPDYKAALVSLNKAKLVNSTDANLLMAFGDAYYGDKNQNESYTAYRSAFNTDNTLTRANMQLGVLLKGAKAYTEAVKSFDNVIATNPNYGPVYRELAETYYYWGNNEPKKYNEYIQKALGYYEKYLSMTDYSLTSRMRHADFLILAKDYKALEIEANKMKELDNVNPRILRYLGYSAYENGNIDVAIKSIQDFIANPTNKIIARDYLYLGLAKLKKANNLETKIVDQTIFDAGVADIKKSVEIEISMTNDLSEIGKKLYEQKLYREAAAIYEIAVTNPDSRNFLLDNFYLGNSIYFSNTKKDVVKVDPIALQKADAAFGRVIEASPTTQDAYIYRARTNRLLENDEMMAKYYEEYIRIVTEKGPEEVVKNKNKFIESYNLIAANYAYTDKVKAKEYFNKTLALDPTNQYATESLATLK</sequence>
<evidence type="ECO:0000313" key="4">
    <source>
        <dbReference type="Proteomes" id="UP001597051"/>
    </source>
</evidence>
<gene>
    <name evidence="3" type="ORF">ACFQ0S_07300</name>
</gene>
<dbReference type="PANTHER" id="PTHR12558:SF13">
    <property type="entry name" value="CELL DIVISION CYCLE PROTEIN 27 HOMOLOG"/>
    <property type="match status" value="1"/>
</dbReference>
<dbReference type="PROSITE" id="PS50005">
    <property type="entry name" value="TPR"/>
    <property type="match status" value="1"/>
</dbReference>
<dbReference type="RefSeq" id="WP_379755695.1">
    <property type="nucleotide sequence ID" value="NZ_JBHSYB010000021.1"/>
</dbReference>
<evidence type="ECO:0000256" key="2">
    <source>
        <dbReference type="SAM" id="SignalP"/>
    </source>
</evidence>
<accession>A0ABW3J1G8</accession>
<reference evidence="4" key="1">
    <citation type="journal article" date="2019" name="Int. J. Syst. Evol. Microbiol.">
        <title>The Global Catalogue of Microorganisms (GCM) 10K type strain sequencing project: providing services to taxonomists for standard genome sequencing and annotation.</title>
        <authorList>
            <consortium name="The Broad Institute Genomics Platform"/>
            <consortium name="The Broad Institute Genome Sequencing Center for Infectious Disease"/>
            <person name="Wu L."/>
            <person name="Ma J."/>
        </authorList>
    </citation>
    <scope>NUCLEOTIDE SEQUENCE [LARGE SCALE GENOMIC DNA]</scope>
    <source>
        <strain evidence="4">CECT 7649</strain>
    </source>
</reference>
<dbReference type="Proteomes" id="UP001597051">
    <property type="component" value="Unassembled WGS sequence"/>
</dbReference>
<dbReference type="PANTHER" id="PTHR12558">
    <property type="entry name" value="CELL DIVISION CYCLE 16,23,27"/>
    <property type="match status" value="1"/>
</dbReference>
<dbReference type="InterPro" id="IPR011990">
    <property type="entry name" value="TPR-like_helical_dom_sf"/>
</dbReference>
<evidence type="ECO:0008006" key="5">
    <source>
        <dbReference type="Google" id="ProtNLM"/>
    </source>
</evidence>